<reference evidence="1 2" key="1">
    <citation type="submission" date="2018-01" db="EMBL/GenBank/DDBJ databases">
        <title>G. obscuriglobus.</title>
        <authorList>
            <person name="Franke J."/>
            <person name="Blomberg W."/>
            <person name="Selmecki A."/>
        </authorList>
    </citation>
    <scope>NUCLEOTIDE SEQUENCE [LARGE SCALE GENOMIC DNA]</scope>
    <source>
        <strain evidence="1 2">DSM 5831</strain>
    </source>
</reference>
<dbReference type="Gene3D" id="3.40.50.300">
    <property type="entry name" value="P-loop containing nucleotide triphosphate hydrolases"/>
    <property type="match status" value="1"/>
</dbReference>
<keyword evidence="2" id="KW-1185">Reference proteome</keyword>
<dbReference type="Proteomes" id="UP000245802">
    <property type="component" value="Chromosome"/>
</dbReference>
<name>A0A2Z3HH49_9BACT</name>
<dbReference type="Gene3D" id="3.30.420.240">
    <property type="match status" value="1"/>
</dbReference>
<protein>
    <recommendedName>
        <fullName evidence="3">Terminase</fullName>
    </recommendedName>
</protein>
<dbReference type="OrthoDB" id="9775154at2"/>
<dbReference type="AlphaFoldDB" id="A0A2Z3HH49"/>
<dbReference type="InterPro" id="IPR027417">
    <property type="entry name" value="P-loop_NTPase"/>
</dbReference>
<gene>
    <name evidence="1" type="ORF">C1280_18125</name>
</gene>
<organism evidence="1 2">
    <name type="scientific">Gemmata obscuriglobus</name>
    <dbReference type="NCBI Taxonomy" id="114"/>
    <lineage>
        <taxon>Bacteria</taxon>
        <taxon>Pseudomonadati</taxon>
        <taxon>Planctomycetota</taxon>
        <taxon>Planctomycetia</taxon>
        <taxon>Gemmatales</taxon>
        <taxon>Gemmataceae</taxon>
        <taxon>Gemmata</taxon>
    </lineage>
</organism>
<dbReference type="KEGG" id="gog:C1280_18125"/>
<evidence type="ECO:0000313" key="1">
    <source>
        <dbReference type="EMBL" id="AWM42295.1"/>
    </source>
</evidence>
<dbReference type="EMBL" id="CP025958">
    <property type="protein sequence ID" value="AWM42295.1"/>
    <property type="molecule type" value="Genomic_DNA"/>
</dbReference>
<sequence length="495" mass="55710">MDYAKYRTDPAGYARDILKVKWWAKQVEIAEALCKPPYRVLVKASHSVGKSHLAGGLVNWWYDTRFPGVCLTTAPTDRQVKDVLWKEVRRQRRKRPGFVGPKMPRLESDPTHFAHGFTARDATSFQGQHEASILLIFDEAVGIDGDFWEAAESMCQGAEYGWLAIFNPTDTTSRAYLEEQAGSRWTVIDIPATEHPNIAAELVARPPEYPSAVRLNWLRDRLEQWAERIEPGDATPTDIQFPNPDGSPQWWRPGPLADARLLARWPASGCGVWSDPVWRSVERAAPDPVPERWLPQIGCDVARFGEDWTELHVRCGNVSLHHEAHNGWDTKRTTERLKQMCGEWAQWATQLRDRGADPIDPRRIPVKVDDDGVGGGVTDQRGGFNFQAVSSASNANDKEAYPNRRSELWFTVADRAKRGELFLSNLPAHVRQELKRQAMAPTYKLDAAGRRVVEPKEDTKERIGRSPDGMDAVNLAYYEPSGRGGAVAVEGSRGR</sequence>
<evidence type="ECO:0000313" key="2">
    <source>
        <dbReference type="Proteomes" id="UP000245802"/>
    </source>
</evidence>
<evidence type="ECO:0008006" key="3">
    <source>
        <dbReference type="Google" id="ProtNLM"/>
    </source>
</evidence>
<accession>A0A2Z3HH49</accession>
<proteinExistence type="predicted"/>